<dbReference type="PROSITE" id="PS01012">
    <property type="entry name" value="FOLYLPOLYGLU_SYNT_2"/>
    <property type="match status" value="1"/>
</dbReference>
<keyword evidence="4 11" id="KW-0436">Ligase</keyword>
<sequence>MNYNEAMQYIESLGKFGIHLGMERITGLVELLGYPERKIRTIHITGTNGKGSVASYLSHILTASGKKTACYTSPHFVKYNERMSINGVDISDEDFAAVTEETKDAVDTFLKNGGEQPTQFEVITAMAFLYFAKEKVDYAVIEVGMGGLWDSTNVIVPELSVITNVTLEHTDRLGNSIEAIAEQKAGIIKNHVPVVTAADGSALEVIRVTSEEKSAPLYVYGEDFSAALLAGSMQEQLFLYPFHSGEREVTIHLAGAHQIVNAAVALKAAEVLAKKDPAITEEKILKGMALTTWPGRMELIHERPDVILDGAHNPSGVTVLRQALDTYYPHGHRYFIFGMMGDKDVSKVAQILFRDTDTIYTVLADNGTRAEKPDVLARRLHKKAIPMDDLKTAFEKAVHEAGPDDVVLVCGSLYLVGTFKEKGLSEDFL</sequence>
<dbReference type="NCBIfam" id="TIGR01499">
    <property type="entry name" value="folC"/>
    <property type="match status" value="1"/>
</dbReference>
<dbReference type="InterPro" id="IPR018109">
    <property type="entry name" value="Folylpolyglutamate_synth_CS"/>
</dbReference>
<dbReference type="Gene3D" id="3.40.1190.10">
    <property type="entry name" value="Mur-like, catalytic domain"/>
    <property type="match status" value="1"/>
</dbReference>
<accession>A0A943I3Z4</accession>
<dbReference type="InterPro" id="IPR001645">
    <property type="entry name" value="Folylpolyglutamate_synth"/>
</dbReference>
<dbReference type="PIRSF" id="PIRSF001563">
    <property type="entry name" value="Folylpolyglu_synth"/>
    <property type="match status" value="1"/>
</dbReference>
<dbReference type="GO" id="GO:0004326">
    <property type="term" value="F:tetrahydrofolylpolyglutamate synthase activity"/>
    <property type="evidence" value="ECO:0007669"/>
    <property type="project" value="UniProtKB-EC"/>
</dbReference>
<comment type="cofactor">
    <cofactor evidence="1">
        <name>Mg(2+)</name>
        <dbReference type="ChEBI" id="CHEBI:18420"/>
    </cofactor>
</comment>
<dbReference type="GO" id="GO:0005524">
    <property type="term" value="F:ATP binding"/>
    <property type="evidence" value="ECO:0007669"/>
    <property type="project" value="UniProtKB-KW"/>
</dbReference>
<feature type="domain" description="Mur ligase C-terminal" evidence="12">
    <location>
        <begin position="295"/>
        <end position="412"/>
    </location>
</feature>
<dbReference type="InterPro" id="IPR036615">
    <property type="entry name" value="Mur_ligase_C_dom_sf"/>
</dbReference>
<proteinExistence type="inferred from homology"/>
<evidence type="ECO:0000256" key="2">
    <source>
        <dbReference type="ARBA" id="ARBA00008276"/>
    </source>
</evidence>
<evidence type="ECO:0000256" key="8">
    <source>
        <dbReference type="ARBA" id="ARBA00022842"/>
    </source>
</evidence>
<dbReference type="PANTHER" id="PTHR11136:SF0">
    <property type="entry name" value="DIHYDROFOLATE SYNTHETASE-RELATED"/>
    <property type="match status" value="1"/>
</dbReference>
<evidence type="ECO:0000256" key="9">
    <source>
        <dbReference type="ARBA" id="ARBA00030592"/>
    </source>
</evidence>
<evidence type="ECO:0000256" key="7">
    <source>
        <dbReference type="ARBA" id="ARBA00022840"/>
    </source>
</evidence>
<evidence type="ECO:0000256" key="1">
    <source>
        <dbReference type="ARBA" id="ARBA00001946"/>
    </source>
</evidence>
<dbReference type="AlphaFoldDB" id="A0A943I3Z4"/>
<dbReference type="EMBL" id="JAGZCZ010000004">
    <property type="protein sequence ID" value="MBS5519367.1"/>
    <property type="molecule type" value="Genomic_DNA"/>
</dbReference>
<dbReference type="InterPro" id="IPR013221">
    <property type="entry name" value="Mur_ligase_cen"/>
</dbReference>
<reference evidence="14" key="1">
    <citation type="submission" date="2021-02" db="EMBL/GenBank/DDBJ databases">
        <title>Infant gut strain persistence is associated with maternal origin, phylogeny, and functional potential including surface adhesion and iron acquisition.</title>
        <authorList>
            <person name="Lou Y.C."/>
        </authorList>
    </citation>
    <scope>NUCLEOTIDE SEQUENCE</scope>
    <source>
        <strain evidence="14">L3_106_000M1_dasL3_106_000M1_concoct_15</strain>
    </source>
</reference>
<keyword evidence="5" id="KW-0479">Metal-binding</keyword>
<keyword evidence="7 11" id="KW-0067">ATP-binding</keyword>
<protein>
    <recommendedName>
        <fullName evidence="3">tetrahydrofolate synthase</fullName>
        <ecNumber evidence="3">6.3.2.17</ecNumber>
    </recommendedName>
    <alternativeName>
        <fullName evidence="9">Tetrahydrofolylpolyglutamate synthase</fullName>
    </alternativeName>
</protein>
<dbReference type="InterPro" id="IPR004101">
    <property type="entry name" value="Mur_ligase_C"/>
</dbReference>
<dbReference type="GO" id="GO:0005737">
    <property type="term" value="C:cytoplasm"/>
    <property type="evidence" value="ECO:0007669"/>
    <property type="project" value="TreeGrafter"/>
</dbReference>
<comment type="catalytic activity">
    <reaction evidence="10">
        <text>(6S)-5,6,7,8-tetrahydrofolyl-(gamma-L-Glu)(n) + L-glutamate + ATP = (6S)-5,6,7,8-tetrahydrofolyl-(gamma-L-Glu)(n+1) + ADP + phosphate + H(+)</text>
        <dbReference type="Rhea" id="RHEA:10580"/>
        <dbReference type="Rhea" id="RHEA-COMP:14738"/>
        <dbReference type="Rhea" id="RHEA-COMP:14740"/>
        <dbReference type="ChEBI" id="CHEBI:15378"/>
        <dbReference type="ChEBI" id="CHEBI:29985"/>
        <dbReference type="ChEBI" id="CHEBI:30616"/>
        <dbReference type="ChEBI" id="CHEBI:43474"/>
        <dbReference type="ChEBI" id="CHEBI:141005"/>
        <dbReference type="ChEBI" id="CHEBI:456216"/>
        <dbReference type="EC" id="6.3.2.17"/>
    </reaction>
</comment>
<evidence type="ECO:0000256" key="11">
    <source>
        <dbReference type="PIRNR" id="PIRNR001563"/>
    </source>
</evidence>
<evidence type="ECO:0000256" key="6">
    <source>
        <dbReference type="ARBA" id="ARBA00022741"/>
    </source>
</evidence>
<dbReference type="Pfam" id="PF08245">
    <property type="entry name" value="Mur_ligase_M"/>
    <property type="match status" value="1"/>
</dbReference>
<feature type="domain" description="Mur ligase central" evidence="13">
    <location>
        <begin position="44"/>
        <end position="268"/>
    </location>
</feature>
<evidence type="ECO:0000256" key="3">
    <source>
        <dbReference type="ARBA" id="ARBA00013025"/>
    </source>
</evidence>
<keyword evidence="6 11" id="KW-0547">Nucleotide-binding</keyword>
<dbReference type="GO" id="GO:0008841">
    <property type="term" value="F:dihydrofolate synthase activity"/>
    <property type="evidence" value="ECO:0007669"/>
    <property type="project" value="TreeGrafter"/>
</dbReference>
<dbReference type="SUPFAM" id="SSF53244">
    <property type="entry name" value="MurD-like peptide ligases, peptide-binding domain"/>
    <property type="match status" value="1"/>
</dbReference>
<keyword evidence="8" id="KW-0460">Magnesium</keyword>
<comment type="similarity">
    <text evidence="2 11">Belongs to the folylpolyglutamate synthase family.</text>
</comment>
<dbReference type="PANTHER" id="PTHR11136">
    <property type="entry name" value="FOLYLPOLYGLUTAMATE SYNTHASE-RELATED"/>
    <property type="match status" value="1"/>
</dbReference>
<evidence type="ECO:0000259" key="13">
    <source>
        <dbReference type="Pfam" id="PF08245"/>
    </source>
</evidence>
<dbReference type="Gene3D" id="3.90.190.20">
    <property type="entry name" value="Mur ligase, C-terminal domain"/>
    <property type="match status" value="1"/>
</dbReference>
<gene>
    <name evidence="14" type="ORF">KHX13_03390</name>
</gene>
<name>A0A943I3Z4_9FIRM</name>
<dbReference type="FunFam" id="3.40.1190.10:FF:000011">
    <property type="entry name" value="Folylpolyglutamate synthase/dihydrofolate synthase"/>
    <property type="match status" value="1"/>
</dbReference>
<dbReference type="InterPro" id="IPR036565">
    <property type="entry name" value="Mur-like_cat_sf"/>
</dbReference>
<dbReference type="PROSITE" id="PS01011">
    <property type="entry name" value="FOLYLPOLYGLU_SYNT_1"/>
    <property type="match status" value="1"/>
</dbReference>
<evidence type="ECO:0000256" key="10">
    <source>
        <dbReference type="ARBA" id="ARBA00047493"/>
    </source>
</evidence>
<dbReference type="Pfam" id="PF02875">
    <property type="entry name" value="Mur_ligase_C"/>
    <property type="match status" value="1"/>
</dbReference>
<evidence type="ECO:0000256" key="5">
    <source>
        <dbReference type="ARBA" id="ARBA00022723"/>
    </source>
</evidence>
<dbReference type="GO" id="GO:0046872">
    <property type="term" value="F:metal ion binding"/>
    <property type="evidence" value="ECO:0007669"/>
    <property type="project" value="UniProtKB-KW"/>
</dbReference>
<evidence type="ECO:0000313" key="15">
    <source>
        <dbReference type="Proteomes" id="UP000754226"/>
    </source>
</evidence>
<organism evidence="14 15">
    <name type="scientific">Acidaminococcus intestini</name>
    <dbReference type="NCBI Taxonomy" id="187327"/>
    <lineage>
        <taxon>Bacteria</taxon>
        <taxon>Bacillati</taxon>
        <taxon>Bacillota</taxon>
        <taxon>Negativicutes</taxon>
        <taxon>Acidaminococcales</taxon>
        <taxon>Acidaminococcaceae</taxon>
        <taxon>Acidaminococcus</taxon>
    </lineage>
</organism>
<dbReference type="EC" id="6.3.2.17" evidence="3"/>
<evidence type="ECO:0000259" key="12">
    <source>
        <dbReference type="Pfam" id="PF02875"/>
    </source>
</evidence>
<evidence type="ECO:0000313" key="14">
    <source>
        <dbReference type="EMBL" id="MBS5519367.1"/>
    </source>
</evidence>
<dbReference type="Proteomes" id="UP000754226">
    <property type="component" value="Unassembled WGS sequence"/>
</dbReference>
<evidence type="ECO:0000256" key="4">
    <source>
        <dbReference type="ARBA" id="ARBA00022598"/>
    </source>
</evidence>
<dbReference type="SUPFAM" id="SSF53623">
    <property type="entry name" value="MurD-like peptide ligases, catalytic domain"/>
    <property type="match status" value="1"/>
</dbReference>
<comment type="caution">
    <text evidence="14">The sequence shown here is derived from an EMBL/GenBank/DDBJ whole genome shotgun (WGS) entry which is preliminary data.</text>
</comment>